<evidence type="ECO:0000313" key="4">
    <source>
        <dbReference type="EMBL" id="MQQ09704.1"/>
    </source>
</evidence>
<comment type="caution">
    <text evidence="4">The sequence shown here is derived from an EMBL/GenBank/DDBJ whole genome shotgun (WGS) entry which is preliminary data.</text>
</comment>
<name>A0A843YJU5_9RHOB</name>
<dbReference type="GO" id="GO:0000160">
    <property type="term" value="P:phosphorelay signal transduction system"/>
    <property type="evidence" value="ECO:0007669"/>
    <property type="project" value="InterPro"/>
</dbReference>
<dbReference type="AlphaFoldDB" id="A0A843YJU5"/>
<dbReference type="Proteomes" id="UP000444174">
    <property type="component" value="Unassembled WGS sequence"/>
</dbReference>
<dbReference type="InterPro" id="IPR001789">
    <property type="entry name" value="Sig_transdc_resp-reg_receiver"/>
</dbReference>
<dbReference type="Gene3D" id="3.40.50.2300">
    <property type="match status" value="1"/>
</dbReference>
<proteinExistence type="predicted"/>
<evidence type="ECO:0000256" key="2">
    <source>
        <dbReference type="PROSITE-ProRule" id="PRU00169"/>
    </source>
</evidence>
<keyword evidence="1" id="KW-0597">Phosphoprotein</keyword>
<comment type="caution">
    <text evidence="2">Lacks conserved residue(s) required for the propagation of feature annotation.</text>
</comment>
<reference evidence="4 5" key="1">
    <citation type="submission" date="2019-10" db="EMBL/GenBank/DDBJ databases">
        <title>Epibacterium sp. nov., isolated from seawater.</title>
        <authorList>
            <person name="Zhang X."/>
            <person name="Li N."/>
        </authorList>
    </citation>
    <scope>NUCLEOTIDE SEQUENCE [LARGE SCALE GENOMIC DNA]</scope>
    <source>
        <strain evidence="4 5">SM1979</strain>
    </source>
</reference>
<evidence type="ECO:0000313" key="5">
    <source>
        <dbReference type="Proteomes" id="UP000444174"/>
    </source>
</evidence>
<accession>A0A843YJU5</accession>
<gene>
    <name evidence="4" type="ORF">GFB49_14650</name>
</gene>
<dbReference type="SMART" id="SM00448">
    <property type="entry name" value="REC"/>
    <property type="match status" value="1"/>
</dbReference>
<dbReference type="PANTHER" id="PTHR44591:SF20">
    <property type="entry name" value="PROTEIN PILH"/>
    <property type="match status" value="1"/>
</dbReference>
<dbReference type="Pfam" id="PF00072">
    <property type="entry name" value="Response_reg"/>
    <property type="match status" value="1"/>
</dbReference>
<feature type="domain" description="Response regulatory" evidence="3">
    <location>
        <begin position="23"/>
        <end position="143"/>
    </location>
</feature>
<dbReference type="EMBL" id="WIBF01000009">
    <property type="protein sequence ID" value="MQQ09704.1"/>
    <property type="molecule type" value="Genomic_DNA"/>
</dbReference>
<dbReference type="PANTHER" id="PTHR44591">
    <property type="entry name" value="STRESS RESPONSE REGULATOR PROTEIN 1"/>
    <property type="match status" value="1"/>
</dbReference>
<dbReference type="InterPro" id="IPR011006">
    <property type="entry name" value="CheY-like_superfamily"/>
</dbReference>
<dbReference type="InterPro" id="IPR050595">
    <property type="entry name" value="Bact_response_regulator"/>
</dbReference>
<sequence>MAHARFVREGMTMPSSLVPRSATILLIEEDAAVRFMMREIARALDIKVETARSCREGLIWLRQHPRQFALIILNLQLCGKGTDDTVNSIRADDQAEVRDIPIVGVTEDHFFPNDTTASRARVDAFLHKPVTPAELLSLMDRYVPPAAVNS</sequence>
<evidence type="ECO:0000259" key="3">
    <source>
        <dbReference type="PROSITE" id="PS50110"/>
    </source>
</evidence>
<dbReference type="SUPFAM" id="SSF52172">
    <property type="entry name" value="CheY-like"/>
    <property type="match status" value="1"/>
</dbReference>
<protein>
    <submittedName>
        <fullName evidence="4">Response regulator</fullName>
    </submittedName>
</protein>
<organism evidence="4 5">
    <name type="scientific">Tritonibacter litoralis</name>
    <dbReference type="NCBI Taxonomy" id="2662264"/>
    <lineage>
        <taxon>Bacteria</taxon>
        <taxon>Pseudomonadati</taxon>
        <taxon>Pseudomonadota</taxon>
        <taxon>Alphaproteobacteria</taxon>
        <taxon>Rhodobacterales</taxon>
        <taxon>Paracoccaceae</taxon>
        <taxon>Tritonibacter</taxon>
    </lineage>
</organism>
<evidence type="ECO:0000256" key="1">
    <source>
        <dbReference type="ARBA" id="ARBA00022553"/>
    </source>
</evidence>
<keyword evidence="5" id="KW-1185">Reference proteome</keyword>
<dbReference type="PROSITE" id="PS50110">
    <property type="entry name" value="RESPONSE_REGULATORY"/>
    <property type="match status" value="1"/>
</dbReference>